<dbReference type="SMART" id="SM00244">
    <property type="entry name" value="PHB"/>
    <property type="match status" value="1"/>
</dbReference>
<proteinExistence type="inferred from homology"/>
<evidence type="ECO:0000256" key="3">
    <source>
        <dbReference type="ARBA" id="ARBA00007161"/>
    </source>
</evidence>
<feature type="compositionally biased region" description="Basic and acidic residues" evidence="6">
    <location>
        <begin position="512"/>
        <end position="525"/>
    </location>
</feature>
<dbReference type="AlphaFoldDB" id="A1WET1"/>
<comment type="subcellular location">
    <subcellularLocation>
        <location evidence="2">Cell membrane</location>
    </subcellularLocation>
    <subcellularLocation>
        <location evidence="1">Membrane</location>
        <topology evidence="1">Single-pass membrane protein</topology>
    </subcellularLocation>
</comment>
<dbReference type="InterPro" id="IPR031905">
    <property type="entry name" value="Flotillin_C"/>
</dbReference>
<evidence type="ECO:0000313" key="8">
    <source>
        <dbReference type="EMBL" id="ABM56138.1"/>
    </source>
</evidence>
<dbReference type="InterPro" id="IPR001107">
    <property type="entry name" value="Band_7"/>
</dbReference>
<comment type="similarity">
    <text evidence="3">Belongs to the band 7/mec-2 family. Flotillin subfamily.</text>
</comment>
<evidence type="ECO:0000256" key="4">
    <source>
        <dbReference type="ARBA" id="ARBA00022475"/>
    </source>
</evidence>
<dbReference type="EMBL" id="CP000542">
    <property type="protein sequence ID" value="ABM56138.1"/>
    <property type="molecule type" value="Genomic_DNA"/>
</dbReference>
<dbReference type="InterPro" id="IPR036013">
    <property type="entry name" value="Band_7/SPFH_dom_sf"/>
</dbReference>
<dbReference type="InterPro" id="IPR027705">
    <property type="entry name" value="Flotillin_fam"/>
</dbReference>
<dbReference type="RefSeq" id="WP_011808155.1">
    <property type="nucleotide sequence ID" value="NC_008786.1"/>
</dbReference>
<name>A1WET1_VEREI</name>
<evidence type="ECO:0000313" key="9">
    <source>
        <dbReference type="Proteomes" id="UP000000374"/>
    </source>
</evidence>
<dbReference type="Gene3D" id="3.30.479.30">
    <property type="entry name" value="Band 7 domain"/>
    <property type="match status" value="1"/>
</dbReference>
<dbReference type="PANTHER" id="PTHR13806">
    <property type="entry name" value="FLOTILLIN-RELATED"/>
    <property type="match status" value="1"/>
</dbReference>
<accession>A1WET1</accession>
<keyword evidence="9" id="KW-1185">Reference proteome</keyword>
<protein>
    <submittedName>
        <fullName evidence="8">Band 7 protein</fullName>
    </submittedName>
</protein>
<dbReference type="Proteomes" id="UP000000374">
    <property type="component" value="Chromosome"/>
</dbReference>
<evidence type="ECO:0000256" key="1">
    <source>
        <dbReference type="ARBA" id="ARBA00004167"/>
    </source>
</evidence>
<reference evidence="9" key="1">
    <citation type="submission" date="2006-12" db="EMBL/GenBank/DDBJ databases">
        <title>Complete sequence of chromosome 1 of Verminephrobacter eiseniae EF01-2.</title>
        <authorList>
            <person name="Copeland A."/>
            <person name="Lucas S."/>
            <person name="Lapidus A."/>
            <person name="Barry K."/>
            <person name="Detter J.C."/>
            <person name="Glavina del Rio T."/>
            <person name="Dalin E."/>
            <person name="Tice H."/>
            <person name="Pitluck S."/>
            <person name="Chertkov O."/>
            <person name="Brettin T."/>
            <person name="Bruce D."/>
            <person name="Han C."/>
            <person name="Tapia R."/>
            <person name="Gilna P."/>
            <person name="Schmutz J."/>
            <person name="Larimer F."/>
            <person name="Land M."/>
            <person name="Hauser L."/>
            <person name="Kyrpides N."/>
            <person name="Kim E."/>
            <person name="Stahl D."/>
            <person name="Richardson P."/>
        </authorList>
    </citation>
    <scope>NUCLEOTIDE SEQUENCE [LARGE SCALE GENOMIC DNA]</scope>
    <source>
        <strain evidence="9">EF01-2</strain>
    </source>
</reference>
<evidence type="ECO:0000256" key="5">
    <source>
        <dbReference type="ARBA" id="ARBA00023136"/>
    </source>
</evidence>
<dbReference type="GeneID" id="76459084"/>
<dbReference type="SUPFAM" id="SSF117892">
    <property type="entry name" value="Band 7/SPFH domain"/>
    <property type="match status" value="1"/>
</dbReference>
<dbReference type="PANTHER" id="PTHR13806:SF31">
    <property type="entry name" value="FLOTILLIN-LIKE PROTEIN 1-RELATED"/>
    <property type="match status" value="1"/>
</dbReference>
<dbReference type="GO" id="GO:0005886">
    <property type="term" value="C:plasma membrane"/>
    <property type="evidence" value="ECO:0007669"/>
    <property type="project" value="UniProtKB-SubCell"/>
</dbReference>
<evidence type="ECO:0000259" key="7">
    <source>
        <dbReference type="SMART" id="SM00244"/>
    </source>
</evidence>
<gene>
    <name evidence="8" type="ordered locus">Veis_0348</name>
</gene>
<keyword evidence="5" id="KW-0472">Membrane</keyword>
<dbReference type="Pfam" id="PF01145">
    <property type="entry name" value="Band_7"/>
    <property type="match status" value="1"/>
</dbReference>
<feature type="region of interest" description="Disordered" evidence="6">
    <location>
        <begin position="510"/>
        <end position="542"/>
    </location>
</feature>
<evidence type="ECO:0000256" key="2">
    <source>
        <dbReference type="ARBA" id="ARBA00004236"/>
    </source>
</evidence>
<feature type="domain" description="Band 7" evidence="7">
    <location>
        <begin position="22"/>
        <end position="191"/>
    </location>
</feature>
<keyword evidence="4" id="KW-1003">Cell membrane</keyword>
<dbReference type="Pfam" id="PF15975">
    <property type="entry name" value="Flot"/>
    <property type="match status" value="1"/>
</dbReference>
<sequence length="542" mass="58987">MAILAWIVLAIVAVAAGVAFLQRFYRKSSRDTAILRTGAGGQRVALDGGFFALPILHRLDEINMRAQRVLIARSGASSVLTKDCLRADVSLEFRVRVAASGEAVATAAQTFGARTLRSDELGRMLEGRFTDVIQASAAERTLDELHGQRAAFVASVRETLLPELTRNGLLLESVALTHFDQTPFSALNENNVFNAVGMRKLAEIVASNKKRRAETEADAEISIAQTQLQANKRRIEMALQQDAAQLHQRQETESRRTKVDADLAKARESAQLTAESAKLERERALSVLQIQRDHGLEQTKLETRLAVELQRVQQAMALSREQEQEALAAISGEKARTQLLLAQELGHTEREKAIQLREHELALARTRQEAETENLRTKAQAGTLLELASAEAQAMQVRAQGKEAGMRAEAQGTAAGIAADNAQSPDLMRLRLELARLEALPLLAEKMSKPLEKIESIRVHHVSGIGGGGGDGGKGGPLDSIYDMAMNLPMLKKLGETLGADLEMGIPQLARAESDHARAANDHQRAQNSLTPPAQPRPGDSK</sequence>
<organism evidence="8 9">
    <name type="scientific">Verminephrobacter eiseniae (strain EF01-2)</name>
    <dbReference type="NCBI Taxonomy" id="391735"/>
    <lineage>
        <taxon>Bacteria</taxon>
        <taxon>Pseudomonadati</taxon>
        <taxon>Pseudomonadota</taxon>
        <taxon>Betaproteobacteria</taxon>
        <taxon>Burkholderiales</taxon>
        <taxon>Comamonadaceae</taxon>
        <taxon>Verminephrobacter</taxon>
    </lineage>
</organism>
<dbReference type="eggNOG" id="COG2268">
    <property type="taxonomic scope" value="Bacteria"/>
</dbReference>
<dbReference type="KEGG" id="vei:Veis_0348"/>
<dbReference type="HOGENOM" id="CLU_013048_1_0_4"/>
<dbReference type="STRING" id="391735.Veis_0348"/>
<dbReference type="OrthoDB" id="9815577at2"/>
<evidence type="ECO:0000256" key="6">
    <source>
        <dbReference type="SAM" id="MobiDB-lite"/>
    </source>
</evidence>